<dbReference type="OrthoDB" id="798527at2"/>
<reference evidence="2" key="1">
    <citation type="submission" date="2011-09" db="EMBL/GenBank/DDBJ databases">
        <title>The permanent draft genome of Mucilaginibacter paludis DSM 18603.</title>
        <authorList>
            <consortium name="US DOE Joint Genome Institute (JGI-PGF)"/>
            <person name="Lucas S."/>
            <person name="Han J."/>
            <person name="Lapidus A."/>
            <person name="Bruce D."/>
            <person name="Goodwin L."/>
            <person name="Pitluck S."/>
            <person name="Peters L."/>
            <person name="Kyrpides N."/>
            <person name="Mavromatis K."/>
            <person name="Ivanova N."/>
            <person name="Mikhailova N."/>
            <person name="Held B."/>
            <person name="Detter J.C."/>
            <person name="Tapia R."/>
            <person name="Han C."/>
            <person name="Land M."/>
            <person name="Hauser L."/>
            <person name="Markowitz V."/>
            <person name="Cheng J.-F."/>
            <person name="Hugenholtz P."/>
            <person name="Woyke T."/>
            <person name="Wu D."/>
            <person name="Tindall B."/>
            <person name="Brambilla E."/>
            <person name="Klenk H.-P."/>
            <person name="Eisen J.A."/>
        </authorList>
    </citation>
    <scope>NUCLEOTIDE SEQUENCE [LARGE SCALE GENOMIC DNA]</scope>
    <source>
        <strain evidence="2">DSM 18603</strain>
    </source>
</reference>
<evidence type="ECO:0000313" key="3">
    <source>
        <dbReference type="Proteomes" id="UP000002774"/>
    </source>
</evidence>
<evidence type="ECO:0000256" key="1">
    <source>
        <dbReference type="SAM" id="SignalP"/>
    </source>
</evidence>
<keyword evidence="1" id="KW-0732">Signal</keyword>
<dbReference type="Proteomes" id="UP000002774">
    <property type="component" value="Chromosome"/>
</dbReference>
<dbReference type="STRING" id="714943.Mucpa_0432"/>
<proteinExistence type="predicted"/>
<sequence length="114" mass="12913">MKTILKIILLPISLWTACTSNKTTGFTPGTYVNHAESTYSVADDTLKISADYQITRRTTYHRTNGQPKHLTKHFTGVWDENKQVLTLTQTGTVLLFRPAEKTLLLGNSIYRKIN</sequence>
<dbReference type="AlphaFoldDB" id="H1XZ41"/>
<organism evidence="2 3">
    <name type="scientific">Mucilaginibacter paludis DSM 18603</name>
    <dbReference type="NCBI Taxonomy" id="714943"/>
    <lineage>
        <taxon>Bacteria</taxon>
        <taxon>Pseudomonadati</taxon>
        <taxon>Bacteroidota</taxon>
        <taxon>Sphingobacteriia</taxon>
        <taxon>Sphingobacteriales</taxon>
        <taxon>Sphingobacteriaceae</taxon>
        <taxon>Mucilaginibacter</taxon>
    </lineage>
</organism>
<evidence type="ECO:0000313" key="2">
    <source>
        <dbReference type="EMBL" id="EHQ24626.1"/>
    </source>
</evidence>
<dbReference type="EMBL" id="CM001403">
    <property type="protein sequence ID" value="EHQ24626.1"/>
    <property type="molecule type" value="Genomic_DNA"/>
</dbReference>
<evidence type="ECO:0008006" key="4">
    <source>
        <dbReference type="Google" id="ProtNLM"/>
    </source>
</evidence>
<feature type="chain" id="PRO_5003558068" description="Lipocalin-like domain-containing protein" evidence="1">
    <location>
        <begin position="18"/>
        <end position="114"/>
    </location>
</feature>
<feature type="signal peptide" evidence="1">
    <location>
        <begin position="1"/>
        <end position="17"/>
    </location>
</feature>
<protein>
    <recommendedName>
        <fullName evidence="4">Lipocalin-like domain-containing protein</fullName>
    </recommendedName>
</protein>
<name>H1XZ41_9SPHI</name>
<accession>H1XZ41</accession>
<keyword evidence="3" id="KW-1185">Reference proteome</keyword>
<dbReference type="PROSITE" id="PS51257">
    <property type="entry name" value="PROKAR_LIPOPROTEIN"/>
    <property type="match status" value="1"/>
</dbReference>
<dbReference type="RefSeq" id="WP_008504171.1">
    <property type="nucleotide sequence ID" value="NZ_CM001403.1"/>
</dbReference>
<dbReference type="HOGENOM" id="CLU_160644_0_0_10"/>
<gene>
    <name evidence="2" type="ORF">Mucpa_0432</name>
</gene>